<gene>
    <name evidence="2" type="ORF">SAMN04489723_11857</name>
</gene>
<feature type="signal peptide" evidence="1">
    <location>
        <begin position="1"/>
        <end position="19"/>
    </location>
</feature>
<feature type="chain" id="PRO_5011606198" description="DUF4440 domain-containing protein" evidence="1">
    <location>
        <begin position="20"/>
        <end position="163"/>
    </location>
</feature>
<dbReference type="SUPFAM" id="SSF54427">
    <property type="entry name" value="NTF2-like"/>
    <property type="match status" value="1"/>
</dbReference>
<dbReference type="PROSITE" id="PS51257">
    <property type="entry name" value="PROKAR_LIPOPROTEIN"/>
    <property type="match status" value="1"/>
</dbReference>
<dbReference type="STRING" id="237018.SAMN04489723_11857"/>
<dbReference type="AlphaFoldDB" id="A0A1I1BV26"/>
<proteinExistence type="predicted"/>
<organism evidence="2 3">
    <name type="scientific">Algoriphagus aquimarinus</name>
    <dbReference type="NCBI Taxonomy" id="237018"/>
    <lineage>
        <taxon>Bacteria</taxon>
        <taxon>Pseudomonadati</taxon>
        <taxon>Bacteroidota</taxon>
        <taxon>Cytophagia</taxon>
        <taxon>Cytophagales</taxon>
        <taxon>Cyclobacteriaceae</taxon>
        <taxon>Algoriphagus</taxon>
    </lineage>
</organism>
<evidence type="ECO:0000256" key="1">
    <source>
        <dbReference type="SAM" id="SignalP"/>
    </source>
</evidence>
<keyword evidence="3" id="KW-1185">Reference proteome</keyword>
<dbReference type="Proteomes" id="UP000198790">
    <property type="component" value="Unassembled WGS sequence"/>
</dbReference>
<evidence type="ECO:0000313" key="3">
    <source>
        <dbReference type="Proteomes" id="UP000198790"/>
    </source>
</evidence>
<dbReference type="OrthoDB" id="1119084at2"/>
<accession>A0A1I1BV26</accession>
<dbReference type="EMBL" id="FOKK01000018">
    <property type="protein sequence ID" value="SFB54259.1"/>
    <property type="molecule type" value="Genomic_DNA"/>
</dbReference>
<dbReference type="Gene3D" id="3.10.450.50">
    <property type="match status" value="1"/>
</dbReference>
<name>A0A1I1BV26_9BACT</name>
<dbReference type="RefSeq" id="WP_092900150.1">
    <property type="nucleotide sequence ID" value="NZ_FOKK01000018.1"/>
</dbReference>
<keyword evidence="1" id="KW-0732">Signal</keyword>
<evidence type="ECO:0000313" key="2">
    <source>
        <dbReference type="EMBL" id="SFB54259.1"/>
    </source>
</evidence>
<sequence>MKNLNFQDLLLLVFLFSLAFGCQQGDQSEEPKKTSSAELKDQIKTQVDSLYSVYEKFGYDWIDFYDNEFTAIYPNSPVKVNSRDSLKAQWDGIYEKFTVKLVERGEPTIIESEDMAISYNSFNEIFIDKKTNDTVKNVGTYIVAWKRQADDSWKIVFETLHNN</sequence>
<dbReference type="InterPro" id="IPR032710">
    <property type="entry name" value="NTF2-like_dom_sf"/>
</dbReference>
<protein>
    <recommendedName>
        <fullName evidence="4">DUF4440 domain-containing protein</fullName>
    </recommendedName>
</protein>
<evidence type="ECO:0008006" key="4">
    <source>
        <dbReference type="Google" id="ProtNLM"/>
    </source>
</evidence>
<reference evidence="2 3" key="1">
    <citation type="submission" date="2016-10" db="EMBL/GenBank/DDBJ databases">
        <authorList>
            <person name="de Groot N.N."/>
        </authorList>
    </citation>
    <scope>NUCLEOTIDE SEQUENCE [LARGE SCALE GENOMIC DNA]</scope>
    <source>
        <strain evidence="2 3">DSM 23399</strain>
    </source>
</reference>